<name>A0A8H6Y4Z9_9AGAR</name>
<organism evidence="2 3">
    <name type="scientific">Mycena venus</name>
    <dbReference type="NCBI Taxonomy" id="2733690"/>
    <lineage>
        <taxon>Eukaryota</taxon>
        <taxon>Fungi</taxon>
        <taxon>Dikarya</taxon>
        <taxon>Basidiomycota</taxon>
        <taxon>Agaricomycotina</taxon>
        <taxon>Agaricomycetes</taxon>
        <taxon>Agaricomycetidae</taxon>
        <taxon>Agaricales</taxon>
        <taxon>Marasmiineae</taxon>
        <taxon>Mycenaceae</taxon>
        <taxon>Mycena</taxon>
    </lineage>
</organism>
<reference evidence="2" key="1">
    <citation type="submission" date="2020-05" db="EMBL/GenBank/DDBJ databases">
        <title>Mycena genomes resolve the evolution of fungal bioluminescence.</title>
        <authorList>
            <person name="Tsai I.J."/>
        </authorList>
    </citation>
    <scope>NUCLEOTIDE SEQUENCE</scope>
    <source>
        <strain evidence="2">CCC161011</strain>
    </source>
</reference>
<proteinExistence type="predicted"/>
<keyword evidence="1" id="KW-1133">Transmembrane helix</keyword>
<protein>
    <submittedName>
        <fullName evidence="2">Uncharacterized protein</fullName>
    </submittedName>
</protein>
<comment type="caution">
    <text evidence="2">The sequence shown here is derived from an EMBL/GenBank/DDBJ whole genome shotgun (WGS) entry which is preliminary data.</text>
</comment>
<feature type="transmembrane region" description="Helical" evidence="1">
    <location>
        <begin position="90"/>
        <end position="110"/>
    </location>
</feature>
<feature type="transmembrane region" description="Helical" evidence="1">
    <location>
        <begin position="117"/>
        <end position="135"/>
    </location>
</feature>
<dbReference type="AlphaFoldDB" id="A0A8H6Y4Z9"/>
<evidence type="ECO:0000256" key="1">
    <source>
        <dbReference type="SAM" id="Phobius"/>
    </source>
</evidence>
<dbReference type="PANTHER" id="PTHR40465:SF1">
    <property type="entry name" value="DUF6534 DOMAIN-CONTAINING PROTEIN"/>
    <property type="match status" value="1"/>
</dbReference>
<evidence type="ECO:0000313" key="3">
    <source>
        <dbReference type="Proteomes" id="UP000620124"/>
    </source>
</evidence>
<gene>
    <name evidence="2" type="ORF">MVEN_01152400</name>
</gene>
<dbReference type="PANTHER" id="PTHR40465">
    <property type="entry name" value="CHROMOSOME 1, WHOLE GENOME SHOTGUN SEQUENCE"/>
    <property type="match status" value="1"/>
</dbReference>
<sequence>MSLPALDAITGVLLIGTWANSFLYMAEIIQATYYFRHFKHDDWKLKMFVSVAVLIDTVSTLGDYACVYLYTITHTGDLVYLADQHWPLSLHLFTTGVIAVLVQSFLVVRYWQITRNILITLLNSFLVIVAVRQPFASLHTGSYPLSAVHSSEAHCMCCGSRDVPCIQGSREDQDSGTDLADHRSCSGPQHCRSAALAVMEGTAHFGGDTEDHLRLTVTVGFAYMLGRVYMLSMLANLNVRRSGKSSSVDSRGVSSTAGLGTLTIPIFMVTDDSGYSHLHRTVNIGPQEDMITSNHAESLGDDSRPAEIEMTASHLPKKQSVVVGNLAGKQ</sequence>
<feature type="transmembrane region" description="Helical" evidence="1">
    <location>
        <begin position="12"/>
        <end position="35"/>
    </location>
</feature>
<keyword evidence="1" id="KW-0472">Membrane</keyword>
<accession>A0A8H6Y4Z9</accession>
<dbReference type="OrthoDB" id="3203775at2759"/>
<keyword evidence="1" id="KW-0812">Transmembrane</keyword>
<keyword evidence="3" id="KW-1185">Reference proteome</keyword>
<evidence type="ECO:0000313" key="2">
    <source>
        <dbReference type="EMBL" id="KAF7351907.1"/>
    </source>
</evidence>
<dbReference type="EMBL" id="JACAZI010000009">
    <property type="protein sequence ID" value="KAF7351907.1"/>
    <property type="molecule type" value="Genomic_DNA"/>
</dbReference>
<dbReference type="Proteomes" id="UP000620124">
    <property type="component" value="Unassembled WGS sequence"/>
</dbReference>
<feature type="transmembrane region" description="Helical" evidence="1">
    <location>
        <begin position="215"/>
        <end position="237"/>
    </location>
</feature>
<feature type="transmembrane region" description="Helical" evidence="1">
    <location>
        <begin position="47"/>
        <end position="70"/>
    </location>
</feature>